<keyword evidence="3" id="KW-1185">Reference proteome</keyword>
<organism evidence="2 3">
    <name type="scientific">Paraburkholderia hospita</name>
    <dbReference type="NCBI Taxonomy" id="169430"/>
    <lineage>
        <taxon>Bacteria</taxon>
        <taxon>Pseudomonadati</taxon>
        <taxon>Pseudomonadota</taxon>
        <taxon>Betaproteobacteria</taxon>
        <taxon>Burkholderiales</taxon>
        <taxon>Burkholderiaceae</taxon>
        <taxon>Paraburkholderia</taxon>
    </lineage>
</organism>
<accession>A0ABN0F5H5</accession>
<reference evidence="2 3" key="1">
    <citation type="journal article" date="2012" name="J. Bacteriol.">
        <title>Draft Genome Sequence of the Soil Bacterium Burkholderia terrae Strain BS001, Which Interacts with Fungal Surface Structures.</title>
        <authorList>
            <person name="Nazir R."/>
            <person name="Hansen M.A."/>
            <person name="Sorensen S."/>
            <person name="van Elsas J.D."/>
        </authorList>
    </citation>
    <scope>NUCLEOTIDE SEQUENCE [LARGE SCALE GENOMIC DNA]</scope>
    <source>
        <strain evidence="2 3">BS001</strain>
    </source>
</reference>
<dbReference type="Proteomes" id="UP000004980">
    <property type="component" value="Unassembled WGS sequence"/>
</dbReference>
<dbReference type="EMBL" id="AKAU01000292">
    <property type="protein sequence ID" value="EIM93842.1"/>
    <property type="molecule type" value="Genomic_DNA"/>
</dbReference>
<feature type="region of interest" description="Disordered" evidence="1">
    <location>
        <begin position="44"/>
        <end position="67"/>
    </location>
</feature>
<protein>
    <submittedName>
        <fullName evidence="2">Uncharacterized protein</fullName>
    </submittedName>
</protein>
<sequence>MRDACIIDQDIDRAELVQHLLRATFARVDVGDIKFESPEVATGRSAASIRTSAHRPHSPTLSGTAVQADRQTFSASRTLLSLNPVWLRTADANGSCQTFMLVAR</sequence>
<gene>
    <name evidence="2" type="ORF">WQE_47434</name>
</gene>
<evidence type="ECO:0000313" key="2">
    <source>
        <dbReference type="EMBL" id="EIM93842.1"/>
    </source>
</evidence>
<evidence type="ECO:0000256" key="1">
    <source>
        <dbReference type="SAM" id="MobiDB-lite"/>
    </source>
</evidence>
<name>A0ABN0F5H5_9BURK</name>
<evidence type="ECO:0000313" key="3">
    <source>
        <dbReference type="Proteomes" id="UP000004980"/>
    </source>
</evidence>
<proteinExistence type="predicted"/>
<comment type="caution">
    <text evidence="2">The sequence shown here is derived from an EMBL/GenBank/DDBJ whole genome shotgun (WGS) entry which is preliminary data.</text>
</comment>